<dbReference type="Proteomes" id="UP000276133">
    <property type="component" value="Unassembled WGS sequence"/>
</dbReference>
<comment type="caution">
    <text evidence="1">The sequence shown here is derived from an EMBL/GenBank/DDBJ whole genome shotgun (WGS) entry which is preliminary data.</text>
</comment>
<reference evidence="1 2" key="1">
    <citation type="journal article" date="2018" name="Sci. Rep.">
        <title>Genomic signatures of local adaptation to the degree of environmental predictability in rotifers.</title>
        <authorList>
            <person name="Franch-Gras L."/>
            <person name="Hahn C."/>
            <person name="Garcia-Roger E.M."/>
            <person name="Carmona M.J."/>
            <person name="Serra M."/>
            <person name="Gomez A."/>
        </authorList>
    </citation>
    <scope>NUCLEOTIDE SEQUENCE [LARGE SCALE GENOMIC DNA]</scope>
    <source>
        <strain evidence="1">HYR1</strain>
    </source>
</reference>
<dbReference type="EMBL" id="REGN01010492">
    <property type="protein sequence ID" value="RMZ98929.1"/>
    <property type="molecule type" value="Genomic_DNA"/>
</dbReference>
<name>A0A3M7PIN3_BRAPC</name>
<evidence type="ECO:0000313" key="1">
    <source>
        <dbReference type="EMBL" id="RMZ98929.1"/>
    </source>
</evidence>
<accession>A0A3M7PIN3</accession>
<sequence>MARLNWFELLNAKVLPKRTGVRLALKDHGLKAIKYDFIFDAFMSDFFTCIISINEHLRNFNKIKASETSKLIINNSKRIPIKI</sequence>
<gene>
    <name evidence="1" type="ORF">BpHYR1_053547</name>
</gene>
<evidence type="ECO:0000313" key="2">
    <source>
        <dbReference type="Proteomes" id="UP000276133"/>
    </source>
</evidence>
<keyword evidence="2" id="KW-1185">Reference proteome</keyword>
<protein>
    <submittedName>
        <fullName evidence="1">Uncharacterized protein</fullName>
    </submittedName>
</protein>
<organism evidence="1 2">
    <name type="scientific">Brachionus plicatilis</name>
    <name type="common">Marine rotifer</name>
    <name type="synonym">Brachionus muelleri</name>
    <dbReference type="NCBI Taxonomy" id="10195"/>
    <lineage>
        <taxon>Eukaryota</taxon>
        <taxon>Metazoa</taxon>
        <taxon>Spiralia</taxon>
        <taxon>Gnathifera</taxon>
        <taxon>Rotifera</taxon>
        <taxon>Eurotatoria</taxon>
        <taxon>Monogononta</taxon>
        <taxon>Pseudotrocha</taxon>
        <taxon>Ploima</taxon>
        <taxon>Brachionidae</taxon>
        <taxon>Brachionus</taxon>
    </lineage>
</organism>
<proteinExistence type="predicted"/>
<dbReference type="AlphaFoldDB" id="A0A3M7PIN3"/>